<dbReference type="Proteomes" id="UP000253729">
    <property type="component" value="Unassembled WGS sequence"/>
</dbReference>
<dbReference type="EMBL" id="KZ852036">
    <property type="protein sequence ID" value="RDH36887.1"/>
    <property type="molecule type" value="Genomic_DNA"/>
</dbReference>
<name>A0A3F3QCN8_9EURO</name>
<keyword evidence="3" id="KW-1185">Reference proteome</keyword>
<evidence type="ECO:0000256" key="1">
    <source>
        <dbReference type="SAM" id="MobiDB-lite"/>
    </source>
</evidence>
<reference evidence="2 3" key="1">
    <citation type="submission" date="2018-07" db="EMBL/GenBank/DDBJ databases">
        <title>The genomes of Aspergillus section Nigri reveals drivers in fungal speciation.</title>
        <authorList>
            <consortium name="DOE Joint Genome Institute"/>
            <person name="Vesth T.C."/>
            <person name="Nybo J."/>
            <person name="Theobald S."/>
            <person name="Brandl J."/>
            <person name="Frisvad J.C."/>
            <person name="Nielsen K.F."/>
            <person name="Lyhne E.K."/>
            <person name="Kogle M.E."/>
            <person name="Kuo A."/>
            <person name="Riley R."/>
            <person name="Clum A."/>
            <person name="Nolan M."/>
            <person name="Lipzen A."/>
            <person name="Salamov A."/>
            <person name="Henrissat B."/>
            <person name="Wiebenga A."/>
            <person name="De vries R.P."/>
            <person name="Grigoriev I.V."/>
            <person name="Mortensen U.H."/>
            <person name="Andersen M.R."/>
            <person name="Baker S.E."/>
        </authorList>
    </citation>
    <scope>NUCLEOTIDE SEQUENCE [LARGE SCALE GENOMIC DNA]</scope>
    <source>
        <strain evidence="2 3">CBS 139.54b</strain>
    </source>
</reference>
<protein>
    <submittedName>
        <fullName evidence="2">Uncharacterized protein</fullName>
    </submittedName>
</protein>
<organism evidence="2 3">
    <name type="scientific">Aspergillus welwitschiae</name>
    <dbReference type="NCBI Taxonomy" id="1341132"/>
    <lineage>
        <taxon>Eukaryota</taxon>
        <taxon>Fungi</taxon>
        <taxon>Dikarya</taxon>
        <taxon>Ascomycota</taxon>
        <taxon>Pezizomycotina</taxon>
        <taxon>Eurotiomycetes</taxon>
        <taxon>Eurotiomycetidae</taxon>
        <taxon>Eurotiales</taxon>
        <taxon>Aspergillaceae</taxon>
        <taxon>Aspergillus</taxon>
        <taxon>Aspergillus subgen. Circumdati</taxon>
    </lineage>
</organism>
<feature type="region of interest" description="Disordered" evidence="1">
    <location>
        <begin position="1"/>
        <end position="22"/>
    </location>
</feature>
<feature type="compositionally biased region" description="Low complexity" evidence="1">
    <location>
        <begin position="7"/>
        <end position="21"/>
    </location>
</feature>
<proteinExistence type="predicted"/>
<dbReference type="AlphaFoldDB" id="A0A3F3QCN8"/>
<evidence type="ECO:0000313" key="3">
    <source>
        <dbReference type="Proteomes" id="UP000253729"/>
    </source>
</evidence>
<dbReference type="RefSeq" id="XP_026629909.1">
    <property type="nucleotide sequence ID" value="XM_026764987.1"/>
</dbReference>
<dbReference type="GeneID" id="38133343"/>
<accession>A0A3F3QCN8</accession>
<sequence>MLPGQVSSSPNDPSSCPSASPTRKYLPCRAEILFLGKAIENPALLSLARSRLVYH</sequence>
<evidence type="ECO:0000313" key="2">
    <source>
        <dbReference type="EMBL" id="RDH36887.1"/>
    </source>
</evidence>
<gene>
    <name evidence="2" type="ORF">BDQ94DRAFT_137040</name>
</gene>